<feature type="domain" description="Phosphatidic acid phosphatase type 2/haloperoxidase" evidence="10">
    <location>
        <begin position="107"/>
        <end position="228"/>
    </location>
</feature>
<dbReference type="Pfam" id="PF01569">
    <property type="entry name" value="PAP2"/>
    <property type="match status" value="1"/>
</dbReference>
<feature type="transmembrane region" description="Helical" evidence="9">
    <location>
        <begin position="452"/>
        <end position="473"/>
    </location>
</feature>
<feature type="transmembrane region" description="Helical" evidence="9">
    <location>
        <begin position="347"/>
        <end position="364"/>
    </location>
</feature>
<evidence type="ECO:0000256" key="8">
    <source>
        <dbReference type="SAM" id="MobiDB-lite"/>
    </source>
</evidence>
<comment type="caution">
    <text evidence="11">The sequence shown here is derived from an EMBL/GenBank/DDBJ whole genome shotgun (WGS) entry which is preliminary data.</text>
</comment>
<dbReference type="CDD" id="cd03388">
    <property type="entry name" value="PAP2_SPPase1"/>
    <property type="match status" value="1"/>
</dbReference>
<sequence length="479" mass="53864">MDKENTESNQLQPQDSPNPGVVKQNLKDAGNRSSNHYKKRLSPLRFYLRQKCLPLVRSETAVLEKIQQRYRNRALDIYFAWTANLASHTFYVLMLPLPLWFGASRMARDLVFVLGMGIYVTGFCKDFLCLPRPRSPPLHRITMSSYTAQEYGWPSSHSANATAVTLVLTAKLWELRSDLGFALWSALMVLLAVYYFSLIAGRLYCGMHGFFDVGTGALIGSAMFIFRLFFGTAVDQWVFASPRNGSWWGIFATAWMIILGHLALIHVYPEPVDDCPCFDDSVAFVGVLIGLDLSHYACVLSNRFAATNAFFDPIRVPFDTSRGPINCLMRFILGVALVVVWKSVSKPVLFTILPPIYKLVGVYLPRSHFISTARTKKTSRQIRSQSLSNMKNEPMLELDNVLKSVVANGKTQVGPTDDIDAYELLDYQSKHPDEKYDVKISGVFRKRYDVEIIGRVIVYAGISITSVWGFALASEALGL</sequence>
<proteinExistence type="inferred from homology"/>
<dbReference type="EMBL" id="LYUB02000002">
    <property type="protein sequence ID" value="OVF10489.1"/>
    <property type="molecule type" value="Genomic_DNA"/>
</dbReference>
<organism evidence="11 12">
    <name type="scientific">Clavispora lusitaniae</name>
    <name type="common">Candida lusitaniae</name>
    <dbReference type="NCBI Taxonomy" id="36911"/>
    <lineage>
        <taxon>Eukaryota</taxon>
        <taxon>Fungi</taxon>
        <taxon>Dikarya</taxon>
        <taxon>Ascomycota</taxon>
        <taxon>Saccharomycotina</taxon>
        <taxon>Pichiomycetes</taxon>
        <taxon>Metschnikowiaceae</taxon>
        <taxon>Clavispora</taxon>
    </lineage>
</organism>
<evidence type="ECO:0000256" key="2">
    <source>
        <dbReference type="ARBA" id="ARBA00022692"/>
    </source>
</evidence>
<evidence type="ECO:0000256" key="1">
    <source>
        <dbReference type="ARBA" id="ARBA00004477"/>
    </source>
</evidence>
<keyword evidence="11" id="KW-0808">Transferase</keyword>
<dbReference type="InterPro" id="IPR036938">
    <property type="entry name" value="PAP2/HPO_sf"/>
</dbReference>
<evidence type="ECO:0000256" key="5">
    <source>
        <dbReference type="ARBA" id="ARBA00022989"/>
    </source>
</evidence>
<dbReference type="SUPFAM" id="SSF48317">
    <property type="entry name" value="Acid phosphatase/Vanadium-dependent haloperoxidase"/>
    <property type="match status" value="1"/>
</dbReference>
<name>A0AA91T3M9_CLALS</name>
<dbReference type="Gene3D" id="1.20.144.10">
    <property type="entry name" value="Phosphatidic acid phosphatase type 2/haloperoxidase"/>
    <property type="match status" value="1"/>
</dbReference>
<dbReference type="Proteomes" id="UP000195602">
    <property type="component" value="Unassembled WGS sequence"/>
</dbReference>
<dbReference type="GO" id="GO:0005789">
    <property type="term" value="C:endoplasmic reticulum membrane"/>
    <property type="evidence" value="ECO:0007669"/>
    <property type="project" value="UniProtKB-SubCell"/>
</dbReference>
<feature type="compositionally biased region" description="Polar residues" evidence="8">
    <location>
        <begin position="7"/>
        <end position="17"/>
    </location>
</feature>
<feature type="transmembrane region" description="Helical" evidence="9">
    <location>
        <begin position="281"/>
        <end position="302"/>
    </location>
</feature>
<feature type="region of interest" description="Disordered" evidence="8">
    <location>
        <begin position="1"/>
        <end position="36"/>
    </location>
</feature>
<dbReference type="GO" id="GO:0042392">
    <property type="term" value="F:sphingosine-1-phosphate phosphatase activity"/>
    <property type="evidence" value="ECO:0007669"/>
    <property type="project" value="TreeGrafter"/>
</dbReference>
<feature type="transmembrane region" description="Helical" evidence="9">
    <location>
        <begin position="246"/>
        <end position="269"/>
    </location>
</feature>
<keyword evidence="4" id="KW-0256">Endoplasmic reticulum</keyword>
<feature type="transmembrane region" description="Helical" evidence="9">
    <location>
        <begin position="181"/>
        <end position="201"/>
    </location>
</feature>
<dbReference type="AlphaFoldDB" id="A0AA91T3M9"/>
<reference evidence="11 12" key="1">
    <citation type="submission" date="2017-04" db="EMBL/GenBank/DDBJ databases">
        <title>Draft genome of the yeast Clavispora lusitaniae type strain CBS 6936.</title>
        <authorList>
            <person name="Durrens P."/>
            <person name="Klopp C."/>
            <person name="Biteau N."/>
            <person name="Fitton-Ouhabi V."/>
            <person name="Dementhon K."/>
            <person name="Accoceberry I."/>
            <person name="Sherman D.J."/>
            <person name="Noel T."/>
        </authorList>
    </citation>
    <scope>NUCLEOTIDE SEQUENCE [LARGE SCALE GENOMIC DNA]</scope>
    <source>
        <strain evidence="11 12">CBS 6936</strain>
    </source>
</reference>
<keyword evidence="6 9" id="KW-0472">Membrane</keyword>
<dbReference type="KEGG" id="clus:A9F13_02g03102"/>
<evidence type="ECO:0000256" key="6">
    <source>
        <dbReference type="ARBA" id="ARBA00023136"/>
    </source>
</evidence>
<dbReference type="SMART" id="SM00014">
    <property type="entry name" value="acidPPc"/>
    <property type="match status" value="1"/>
</dbReference>
<comment type="similarity">
    <text evidence="7">Belongs to the type 2 lipid phosphate phosphatase family.</text>
</comment>
<feature type="transmembrane region" description="Helical" evidence="9">
    <location>
        <begin position="213"/>
        <end position="234"/>
    </location>
</feature>
<keyword evidence="3" id="KW-0378">Hydrolase</keyword>
<protein>
    <submittedName>
        <fullName evidence="11">Sphinganine kinase</fullName>
    </submittedName>
</protein>
<evidence type="ECO:0000259" key="10">
    <source>
        <dbReference type="SMART" id="SM00014"/>
    </source>
</evidence>
<evidence type="ECO:0000313" key="12">
    <source>
        <dbReference type="Proteomes" id="UP000195602"/>
    </source>
</evidence>
<gene>
    <name evidence="11" type="ORF">A9F13_02g03102</name>
</gene>
<feature type="transmembrane region" description="Helical" evidence="9">
    <location>
        <begin position="77"/>
        <end position="98"/>
    </location>
</feature>
<evidence type="ECO:0000256" key="9">
    <source>
        <dbReference type="SAM" id="Phobius"/>
    </source>
</evidence>
<keyword evidence="2 9" id="KW-0812">Transmembrane</keyword>
<dbReference type="GO" id="GO:0006629">
    <property type="term" value="P:lipid metabolic process"/>
    <property type="evidence" value="ECO:0007669"/>
    <property type="project" value="UniProtKB-ARBA"/>
</dbReference>
<dbReference type="InterPro" id="IPR000326">
    <property type="entry name" value="PAP2/HPO"/>
</dbReference>
<dbReference type="GO" id="GO:0016301">
    <property type="term" value="F:kinase activity"/>
    <property type="evidence" value="ECO:0007669"/>
    <property type="project" value="UniProtKB-KW"/>
</dbReference>
<evidence type="ECO:0000256" key="3">
    <source>
        <dbReference type="ARBA" id="ARBA00022801"/>
    </source>
</evidence>
<dbReference type="PANTHER" id="PTHR14969:SF28">
    <property type="entry name" value="DIHYDROSPHINGOSINE 1-PHOSPHATE PHOSPHATASE LCB3-RELATED"/>
    <property type="match status" value="1"/>
</dbReference>
<keyword evidence="5 9" id="KW-1133">Transmembrane helix</keyword>
<evidence type="ECO:0000256" key="7">
    <source>
        <dbReference type="ARBA" id="ARBA00038324"/>
    </source>
</evidence>
<evidence type="ECO:0000256" key="4">
    <source>
        <dbReference type="ARBA" id="ARBA00022824"/>
    </source>
</evidence>
<feature type="transmembrane region" description="Helical" evidence="9">
    <location>
        <begin position="323"/>
        <end position="341"/>
    </location>
</feature>
<comment type="subcellular location">
    <subcellularLocation>
        <location evidence="1">Endoplasmic reticulum membrane</location>
        <topology evidence="1">Multi-pass membrane protein</topology>
    </subcellularLocation>
</comment>
<accession>A0AA91T3M9</accession>
<evidence type="ECO:0000313" key="11">
    <source>
        <dbReference type="EMBL" id="OVF10489.1"/>
    </source>
</evidence>
<feature type="transmembrane region" description="Helical" evidence="9">
    <location>
        <begin position="110"/>
        <end position="130"/>
    </location>
</feature>
<keyword evidence="11" id="KW-0418">Kinase</keyword>
<dbReference type="PANTHER" id="PTHR14969">
    <property type="entry name" value="SPHINGOSINE-1-PHOSPHATE PHOSPHOHYDROLASE"/>
    <property type="match status" value="1"/>
</dbReference>